<name>A0A2G2WCF8_CAPBA</name>
<evidence type="ECO:0000313" key="2">
    <source>
        <dbReference type="EMBL" id="PHT42882.1"/>
    </source>
</evidence>
<dbReference type="STRING" id="33114.A0A2G2WCF8"/>
<keyword evidence="3" id="KW-1185">Reference proteome</keyword>
<reference evidence="2 3" key="1">
    <citation type="journal article" date="2017" name="Genome Biol.">
        <title>New reference genome sequences of hot pepper reveal the massive evolution of plant disease-resistance genes by retroduplication.</title>
        <authorList>
            <person name="Kim S."/>
            <person name="Park J."/>
            <person name="Yeom S.I."/>
            <person name="Kim Y.M."/>
            <person name="Seo E."/>
            <person name="Kim K.T."/>
            <person name="Kim M.S."/>
            <person name="Lee J.M."/>
            <person name="Cheong K."/>
            <person name="Shin H.S."/>
            <person name="Kim S.B."/>
            <person name="Han K."/>
            <person name="Lee J."/>
            <person name="Park M."/>
            <person name="Lee H.A."/>
            <person name="Lee H.Y."/>
            <person name="Lee Y."/>
            <person name="Oh S."/>
            <person name="Lee J.H."/>
            <person name="Choi E."/>
            <person name="Choi E."/>
            <person name="Lee S.E."/>
            <person name="Jeon J."/>
            <person name="Kim H."/>
            <person name="Choi G."/>
            <person name="Song H."/>
            <person name="Lee J."/>
            <person name="Lee S.C."/>
            <person name="Kwon J.K."/>
            <person name="Lee H.Y."/>
            <person name="Koo N."/>
            <person name="Hong Y."/>
            <person name="Kim R.W."/>
            <person name="Kang W.H."/>
            <person name="Huh J.H."/>
            <person name="Kang B.C."/>
            <person name="Yang T.J."/>
            <person name="Lee Y.H."/>
            <person name="Bennetzen J.L."/>
            <person name="Choi D."/>
        </authorList>
    </citation>
    <scope>NUCLEOTIDE SEQUENCE [LARGE SCALE GENOMIC DNA]</scope>
    <source>
        <strain evidence="3">cv. PBC81</strain>
    </source>
</reference>
<dbReference type="OrthoDB" id="8069108at2759"/>
<dbReference type="AlphaFoldDB" id="A0A2G2WCF8"/>
<dbReference type="EMBL" id="MLFT02000007">
    <property type="protein sequence ID" value="PHT42882.1"/>
    <property type="molecule type" value="Genomic_DNA"/>
</dbReference>
<organism evidence="2 3">
    <name type="scientific">Capsicum baccatum</name>
    <name type="common">Peruvian pepper</name>
    <dbReference type="NCBI Taxonomy" id="33114"/>
    <lineage>
        <taxon>Eukaryota</taxon>
        <taxon>Viridiplantae</taxon>
        <taxon>Streptophyta</taxon>
        <taxon>Embryophyta</taxon>
        <taxon>Tracheophyta</taxon>
        <taxon>Spermatophyta</taxon>
        <taxon>Magnoliopsida</taxon>
        <taxon>eudicotyledons</taxon>
        <taxon>Gunneridae</taxon>
        <taxon>Pentapetalae</taxon>
        <taxon>asterids</taxon>
        <taxon>lamiids</taxon>
        <taxon>Solanales</taxon>
        <taxon>Solanaceae</taxon>
        <taxon>Solanoideae</taxon>
        <taxon>Capsiceae</taxon>
        <taxon>Capsicum</taxon>
    </lineage>
</organism>
<feature type="compositionally biased region" description="Basic residues" evidence="1">
    <location>
        <begin position="66"/>
        <end position="75"/>
    </location>
</feature>
<gene>
    <name evidence="2" type="ORF">CQW23_16907</name>
</gene>
<sequence>MGWTIDDIIGDSPGKRMSHFEKDRMPTALGLRISYGIDYAAHMSLNAIDYAPHSVQWNLKRDKARRRLPLPKRARKEAARSKENPPRCKTPRLTLGIKWDTYEELLRMTTLMMIPMQGDIQCNGPLENKMVCNGPLSNEIICNGPLENEVICNGPLSNEMICNGPIGNEMVYNGTLGNEMVCKGLFGNEMICNIPLGNEVICNGPLGNKILFNDPLGNGIKWPS</sequence>
<reference evidence="3" key="2">
    <citation type="journal article" date="2017" name="J. Anim. Genet.">
        <title>Multiple reference genome sequences of hot pepper reveal the massive evolution of plant disease resistance genes by retroduplication.</title>
        <authorList>
            <person name="Kim S."/>
            <person name="Park J."/>
            <person name="Yeom S.-I."/>
            <person name="Kim Y.-M."/>
            <person name="Seo E."/>
            <person name="Kim K.-T."/>
            <person name="Kim M.-S."/>
            <person name="Lee J.M."/>
            <person name="Cheong K."/>
            <person name="Shin H.-S."/>
            <person name="Kim S.-B."/>
            <person name="Han K."/>
            <person name="Lee J."/>
            <person name="Park M."/>
            <person name="Lee H.-A."/>
            <person name="Lee H.-Y."/>
            <person name="Lee Y."/>
            <person name="Oh S."/>
            <person name="Lee J.H."/>
            <person name="Choi E."/>
            <person name="Choi E."/>
            <person name="Lee S.E."/>
            <person name="Jeon J."/>
            <person name="Kim H."/>
            <person name="Choi G."/>
            <person name="Song H."/>
            <person name="Lee J."/>
            <person name="Lee S.-C."/>
            <person name="Kwon J.-K."/>
            <person name="Lee H.-Y."/>
            <person name="Koo N."/>
            <person name="Hong Y."/>
            <person name="Kim R.W."/>
            <person name="Kang W.-H."/>
            <person name="Huh J.H."/>
            <person name="Kang B.-C."/>
            <person name="Yang T.-J."/>
            <person name="Lee Y.-H."/>
            <person name="Bennetzen J.L."/>
            <person name="Choi D."/>
        </authorList>
    </citation>
    <scope>NUCLEOTIDE SEQUENCE [LARGE SCALE GENOMIC DNA]</scope>
    <source>
        <strain evidence="3">cv. PBC81</strain>
    </source>
</reference>
<protein>
    <submittedName>
        <fullName evidence="2">Uncharacterized protein</fullName>
    </submittedName>
</protein>
<proteinExistence type="predicted"/>
<feature type="compositionally biased region" description="Basic and acidic residues" evidence="1">
    <location>
        <begin position="76"/>
        <end position="86"/>
    </location>
</feature>
<feature type="region of interest" description="Disordered" evidence="1">
    <location>
        <begin position="66"/>
        <end position="88"/>
    </location>
</feature>
<evidence type="ECO:0000256" key="1">
    <source>
        <dbReference type="SAM" id="MobiDB-lite"/>
    </source>
</evidence>
<dbReference type="Proteomes" id="UP000224567">
    <property type="component" value="Unassembled WGS sequence"/>
</dbReference>
<accession>A0A2G2WCF8</accession>
<evidence type="ECO:0000313" key="3">
    <source>
        <dbReference type="Proteomes" id="UP000224567"/>
    </source>
</evidence>
<comment type="caution">
    <text evidence="2">The sequence shown here is derived from an EMBL/GenBank/DDBJ whole genome shotgun (WGS) entry which is preliminary data.</text>
</comment>